<reference evidence="2" key="2">
    <citation type="submission" date="2015-06" db="UniProtKB">
        <authorList>
            <consortium name="EnsemblPlants"/>
        </authorList>
    </citation>
    <scope>IDENTIFICATION</scope>
    <source>
        <strain evidence="2">DM1-3 516 R44</strain>
    </source>
</reference>
<organism evidence="2 3">
    <name type="scientific">Solanum tuberosum</name>
    <name type="common">Potato</name>
    <dbReference type="NCBI Taxonomy" id="4113"/>
    <lineage>
        <taxon>Eukaryota</taxon>
        <taxon>Viridiplantae</taxon>
        <taxon>Streptophyta</taxon>
        <taxon>Embryophyta</taxon>
        <taxon>Tracheophyta</taxon>
        <taxon>Spermatophyta</taxon>
        <taxon>Magnoliopsida</taxon>
        <taxon>eudicotyledons</taxon>
        <taxon>Gunneridae</taxon>
        <taxon>Pentapetalae</taxon>
        <taxon>asterids</taxon>
        <taxon>lamiids</taxon>
        <taxon>Solanales</taxon>
        <taxon>Solanaceae</taxon>
        <taxon>Solanoideae</taxon>
        <taxon>Solaneae</taxon>
        <taxon>Solanum</taxon>
    </lineage>
</organism>
<sequence>MIFRKRILTFKQLEGERIHKSWARFKELINQSPNHDIPDIALLDGFYRSLDPGNKRLVDQLIPGGIAKQPYGIATQLFNQMAETNLKVEKDFMLAALMTQMDELAKKMVKIEIQCKRKDKYIPPHERKSLKDNEVKRLGEMLSIILHKVIEQDRELKRMKEDIEGMKWMIWSHSKGVQLLEDPMSNAMSQLHQQENKGWPNEDLANPNNET</sequence>
<dbReference type="Proteomes" id="UP000011115">
    <property type="component" value="Unassembled WGS sequence"/>
</dbReference>
<evidence type="ECO:0000313" key="2">
    <source>
        <dbReference type="EnsemblPlants" id="PGSC0003DMT400092856"/>
    </source>
</evidence>
<dbReference type="eggNOG" id="KOG0017">
    <property type="taxonomic scope" value="Eukaryota"/>
</dbReference>
<evidence type="ECO:0000313" key="3">
    <source>
        <dbReference type="Proteomes" id="UP000011115"/>
    </source>
</evidence>
<dbReference type="EnsemblPlants" id="PGSC0003DMT400092856">
    <property type="protein sequence ID" value="PGSC0003DMT400092856"/>
    <property type="gene ID" value="PGSC0003DMG400042427"/>
</dbReference>
<accession>M1DQP6</accession>
<keyword evidence="3" id="KW-1185">Reference proteome</keyword>
<proteinExistence type="predicted"/>
<dbReference type="PaxDb" id="4113-PGSC0003DMT400092856"/>
<evidence type="ECO:0000256" key="1">
    <source>
        <dbReference type="SAM" id="MobiDB-lite"/>
    </source>
</evidence>
<name>M1DQP6_SOLTU</name>
<protein>
    <submittedName>
        <fullName evidence="2">Uncharacterized protein</fullName>
    </submittedName>
</protein>
<dbReference type="Gramene" id="PGSC0003DMT400092856">
    <property type="protein sequence ID" value="PGSC0003DMT400092856"/>
    <property type="gene ID" value="PGSC0003DMG400042427"/>
</dbReference>
<dbReference type="AlphaFoldDB" id="M1DQP6"/>
<dbReference type="InParanoid" id="M1DQP6"/>
<reference evidence="3" key="1">
    <citation type="journal article" date="2011" name="Nature">
        <title>Genome sequence and analysis of the tuber crop potato.</title>
        <authorList>
            <consortium name="The Potato Genome Sequencing Consortium"/>
        </authorList>
    </citation>
    <scope>NUCLEOTIDE SEQUENCE [LARGE SCALE GENOMIC DNA]</scope>
    <source>
        <strain evidence="3">cv. DM1-3 516 R44</strain>
    </source>
</reference>
<feature type="region of interest" description="Disordered" evidence="1">
    <location>
        <begin position="189"/>
        <end position="211"/>
    </location>
</feature>
<dbReference type="HOGENOM" id="CLU_029307_3_2_1"/>